<evidence type="ECO:0000313" key="3">
    <source>
        <dbReference type="Proteomes" id="UP000662857"/>
    </source>
</evidence>
<evidence type="ECO:0000259" key="1">
    <source>
        <dbReference type="SMART" id="SM00849"/>
    </source>
</evidence>
<keyword evidence="3" id="KW-1185">Reference proteome</keyword>
<sequence>MVDFSGGPVAGDLDVRWIHGSRSKADSADPLLQVHRYDEHTYILRQSMTVSHEAPFLYLLFGNDRVLLLDTGATKDPATFPLRATVDELVSAWLASHPRADYALVVAHTHAHGDHIAGDEQFADRPLTTVVPSDLDSVQSFFGIADWPEQVVSFDLGGRVLDLVGAPGHHPTSLAFFDPWTGFLLTGDSVYPGRLYGFDMPAFVASLDRLVEFAEARPVTHVMGCHIEMSRMPGRDYPLGTKYQPDEPPLQMTMAQLRTVRDAARAAEAKPGVYVHDDFVIASGMGIRSILRLLVRSFGQRLGVRRASLGEKAAQA</sequence>
<dbReference type="Proteomes" id="UP000662857">
    <property type="component" value="Chromosome"/>
</dbReference>
<protein>
    <submittedName>
        <fullName evidence="2">MBL fold metallo-hydrolase</fullName>
    </submittedName>
</protein>
<dbReference type="InterPro" id="IPR050855">
    <property type="entry name" value="NDM-1-like"/>
</dbReference>
<dbReference type="AlphaFoldDB" id="A0A895YFI0"/>
<name>A0A895YFI0_9ACTN</name>
<organism evidence="2 3">
    <name type="scientific">Natronosporangium hydrolyticum</name>
    <dbReference type="NCBI Taxonomy" id="2811111"/>
    <lineage>
        <taxon>Bacteria</taxon>
        <taxon>Bacillati</taxon>
        <taxon>Actinomycetota</taxon>
        <taxon>Actinomycetes</taxon>
        <taxon>Micromonosporales</taxon>
        <taxon>Micromonosporaceae</taxon>
        <taxon>Natronosporangium</taxon>
    </lineage>
</organism>
<dbReference type="InterPro" id="IPR001279">
    <property type="entry name" value="Metallo-B-lactamas"/>
</dbReference>
<dbReference type="EMBL" id="CP070499">
    <property type="protein sequence ID" value="QSB13296.1"/>
    <property type="molecule type" value="Genomic_DNA"/>
</dbReference>
<proteinExistence type="predicted"/>
<dbReference type="PANTHER" id="PTHR42951:SF4">
    <property type="entry name" value="ACYL-COENZYME A THIOESTERASE MBLAC2"/>
    <property type="match status" value="1"/>
</dbReference>
<accession>A0A895YFI0</accession>
<dbReference type="InterPro" id="IPR036866">
    <property type="entry name" value="RibonucZ/Hydroxyglut_hydro"/>
</dbReference>
<dbReference type="Gene3D" id="3.60.15.10">
    <property type="entry name" value="Ribonuclease Z/Hydroxyacylglutathione hydrolase-like"/>
    <property type="match status" value="1"/>
</dbReference>
<dbReference type="SUPFAM" id="SSF56281">
    <property type="entry name" value="Metallo-hydrolase/oxidoreductase"/>
    <property type="match status" value="1"/>
</dbReference>
<dbReference type="SMART" id="SM00849">
    <property type="entry name" value="Lactamase_B"/>
    <property type="match status" value="1"/>
</dbReference>
<feature type="domain" description="Metallo-beta-lactamase" evidence="1">
    <location>
        <begin position="54"/>
        <end position="226"/>
    </location>
</feature>
<reference evidence="2" key="1">
    <citation type="submission" date="2021-02" db="EMBL/GenBank/DDBJ databases">
        <title>Natrosporangium hydrolyticum gen. nov., sp. nov, a haloalkaliphilic actinobacterium from a soda solonchak soil.</title>
        <authorList>
            <person name="Sorokin D.Y."/>
            <person name="Khijniak T.V."/>
            <person name="Zakharycheva A.P."/>
            <person name="Boueva O.V."/>
            <person name="Ariskina E.V."/>
            <person name="Hahnke R.L."/>
            <person name="Bunk B."/>
            <person name="Sproer C."/>
            <person name="Schumann P."/>
            <person name="Evtushenko L.I."/>
            <person name="Kublanov I.V."/>
        </authorList>
    </citation>
    <scope>NUCLEOTIDE SEQUENCE</scope>
    <source>
        <strain evidence="2">DSM 106523</strain>
    </source>
</reference>
<dbReference type="RefSeq" id="WP_239675377.1">
    <property type="nucleotide sequence ID" value="NZ_CP070499.1"/>
</dbReference>
<evidence type="ECO:0000313" key="2">
    <source>
        <dbReference type="EMBL" id="QSB13296.1"/>
    </source>
</evidence>
<dbReference type="KEGG" id="nhy:JQS43_16900"/>
<dbReference type="PANTHER" id="PTHR42951">
    <property type="entry name" value="METALLO-BETA-LACTAMASE DOMAIN-CONTAINING"/>
    <property type="match status" value="1"/>
</dbReference>
<gene>
    <name evidence="2" type="ORF">JQS43_16900</name>
</gene>
<dbReference type="Pfam" id="PF00753">
    <property type="entry name" value="Lactamase_B"/>
    <property type="match status" value="1"/>
</dbReference>